<reference evidence="2" key="1">
    <citation type="journal article" date="2019" name="Int. J. Syst. Evol. Microbiol.">
        <title>The Global Catalogue of Microorganisms (GCM) 10K type strain sequencing project: providing services to taxonomists for standard genome sequencing and annotation.</title>
        <authorList>
            <consortium name="The Broad Institute Genomics Platform"/>
            <consortium name="The Broad Institute Genome Sequencing Center for Infectious Disease"/>
            <person name="Wu L."/>
            <person name="Ma J."/>
        </authorList>
    </citation>
    <scope>NUCLEOTIDE SEQUENCE [LARGE SCALE GENOMIC DNA]</scope>
    <source>
        <strain evidence="2">JCM 17805</strain>
    </source>
</reference>
<name>A0ABP8V1I0_9GAMM</name>
<comment type="caution">
    <text evidence="1">The sequence shown here is derived from an EMBL/GenBank/DDBJ whole genome shotgun (WGS) entry which is preliminary data.</text>
</comment>
<accession>A0ABP8V1I0</accession>
<evidence type="ECO:0000313" key="2">
    <source>
        <dbReference type="Proteomes" id="UP001500604"/>
    </source>
</evidence>
<gene>
    <name evidence="1" type="ORF">GCM10023116_15480</name>
</gene>
<evidence type="ECO:0000313" key="1">
    <source>
        <dbReference type="EMBL" id="GAA4649274.1"/>
    </source>
</evidence>
<protein>
    <submittedName>
        <fullName evidence="1">Uncharacterized protein</fullName>
    </submittedName>
</protein>
<dbReference type="Proteomes" id="UP001500604">
    <property type="component" value="Unassembled WGS sequence"/>
</dbReference>
<dbReference type="RefSeq" id="WP_345195064.1">
    <property type="nucleotide sequence ID" value="NZ_BAABFL010000128.1"/>
</dbReference>
<sequence length="91" mass="10831">MTIKELIQHLSKHPDDLHVMVRAYEQGFDIVSQLERATLFKNPTDHEYEGNFIYQDDRKILKSRRLFGQDVYPMQENEEILDTLILHGDSR</sequence>
<dbReference type="EMBL" id="BAABFL010000128">
    <property type="protein sequence ID" value="GAA4649274.1"/>
    <property type="molecule type" value="Genomic_DNA"/>
</dbReference>
<proteinExistence type="predicted"/>
<keyword evidence="2" id="KW-1185">Reference proteome</keyword>
<organism evidence="1 2">
    <name type="scientific">Kistimonas scapharcae</name>
    <dbReference type="NCBI Taxonomy" id="1036133"/>
    <lineage>
        <taxon>Bacteria</taxon>
        <taxon>Pseudomonadati</taxon>
        <taxon>Pseudomonadota</taxon>
        <taxon>Gammaproteobacteria</taxon>
        <taxon>Oceanospirillales</taxon>
        <taxon>Endozoicomonadaceae</taxon>
        <taxon>Kistimonas</taxon>
    </lineage>
</organism>